<comment type="caution">
    <text evidence="1">The sequence shown here is derived from an EMBL/GenBank/DDBJ whole genome shotgun (WGS) entry which is preliminary data.</text>
</comment>
<dbReference type="EMBL" id="JAJSOW010000100">
    <property type="protein sequence ID" value="KAI9185581.1"/>
    <property type="molecule type" value="Genomic_DNA"/>
</dbReference>
<sequence length="120" mass="13241">MILRAAIKAPLPSAFLKILQTTHNLGYKFGSSLYYEIIPLGLNLGELDAAIAIFADMEMSGITVPDRTMDRVISTRQTSENAHAHVASSSKLDESLLMTQFQTPSPNPTRSQSPKFLYKI</sequence>
<organism evidence="1 2">
    <name type="scientific">Acer negundo</name>
    <name type="common">Box elder</name>
    <dbReference type="NCBI Taxonomy" id="4023"/>
    <lineage>
        <taxon>Eukaryota</taxon>
        <taxon>Viridiplantae</taxon>
        <taxon>Streptophyta</taxon>
        <taxon>Embryophyta</taxon>
        <taxon>Tracheophyta</taxon>
        <taxon>Spermatophyta</taxon>
        <taxon>Magnoliopsida</taxon>
        <taxon>eudicotyledons</taxon>
        <taxon>Gunneridae</taxon>
        <taxon>Pentapetalae</taxon>
        <taxon>rosids</taxon>
        <taxon>malvids</taxon>
        <taxon>Sapindales</taxon>
        <taxon>Sapindaceae</taxon>
        <taxon>Hippocastanoideae</taxon>
        <taxon>Acereae</taxon>
        <taxon>Acer</taxon>
    </lineage>
</organism>
<dbReference type="AlphaFoldDB" id="A0AAD5NV67"/>
<evidence type="ECO:0000313" key="1">
    <source>
        <dbReference type="EMBL" id="KAI9185581.1"/>
    </source>
</evidence>
<evidence type="ECO:0008006" key="3">
    <source>
        <dbReference type="Google" id="ProtNLM"/>
    </source>
</evidence>
<name>A0AAD5NV67_ACENE</name>
<protein>
    <recommendedName>
        <fullName evidence="3">Pentatricopeptide repeat-containing protein</fullName>
    </recommendedName>
</protein>
<reference evidence="1" key="1">
    <citation type="journal article" date="2022" name="Plant J.">
        <title>Strategies of tolerance reflected in two North American maple genomes.</title>
        <authorList>
            <person name="McEvoy S.L."/>
            <person name="Sezen U.U."/>
            <person name="Trouern-Trend A."/>
            <person name="McMahon S.M."/>
            <person name="Schaberg P.G."/>
            <person name="Yang J."/>
            <person name="Wegrzyn J.L."/>
            <person name="Swenson N.G."/>
        </authorList>
    </citation>
    <scope>NUCLEOTIDE SEQUENCE</scope>
    <source>
        <strain evidence="1">91603</strain>
    </source>
</reference>
<accession>A0AAD5NV67</accession>
<proteinExistence type="predicted"/>
<reference evidence="1" key="2">
    <citation type="submission" date="2023-02" db="EMBL/GenBank/DDBJ databases">
        <authorList>
            <person name="Swenson N.G."/>
            <person name="Wegrzyn J.L."/>
            <person name="Mcevoy S.L."/>
        </authorList>
    </citation>
    <scope>NUCLEOTIDE SEQUENCE</scope>
    <source>
        <strain evidence="1">91603</strain>
        <tissue evidence="1">Leaf</tissue>
    </source>
</reference>
<gene>
    <name evidence="1" type="ORF">LWI28_008552</name>
</gene>
<keyword evidence="2" id="KW-1185">Reference proteome</keyword>
<dbReference type="Proteomes" id="UP001064489">
    <property type="component" value="Chromosome 3"/>
</dbReference>
<evidence type="ECO:0000313" key="2">
    <source>
        <dbReference type="Proteomes" id="UP001064489"/>
    </source>
</evidence>